<feature type="compositionally biased region" description="Pro residues" evidence="1">
    <location>
        <begin position="241"/>
        <end position="267"/>
    </location>
</feature>
<dbReference type="AlphaFoldDB" id="A0A7S3WD87"/>
<protein>
    <recommendedName>
        <fullName evidence="4">WSC domain-containing protein</fullName>
    </recommendedName>
</protein>
<evidence type="ECO:0000256" key="2">
    <source>
        <dbReference type="SAM" id="SignalP"/>
    </source>
</evidence>
<evidence type="ECO:0000313" key="3">
    <source>
        <dbReference type="EMBL" id="CAE0550999.1"/>
    </source>
</evidence>
<name>A0A7S3WD87_EMIHU</name>
<proteinExistence type="predicted"/>
<evidence type="ECO:0008006" key="4">
    <source>
        <dbReference type="Google" id="ProtNLM"/>
    </source>
</evidence>
<feature type="region of interest" description="Disordered" evidence="1">
    <location>
        <begin position="236"/>
        <end position="268"/>
    </location>
</feature>
<feature type="chain" id="PRO_5031069725" description="WSC domain-containing protein" evidence="2">
    <location>
        <begin position="24"/>
        <end position="383"/>
    </location>
</feature>
<sequence>MPPRSRPALALLLAVAAARPAQRRRDPAAYAGEEIVFVGCFPELPPERGEHDLPGWQQAVVQPRTGVAGCAARCSHSPYFALQAGICQCASSFGSTPNAAHPRDPAECGGACRGDEALQPTRPCGVAEPLARRRNAVYTRSRCSLGARFVVDKELDRERTGLRQWMAHIVLDEWEEGARLTLDWGDVPNSVYSLWNANFADKNGERGPRLDLVLPKQAREIGIKMRGQPYAVPRLHCLAKPRPPPPGPKPPPLPSPPSPPSPPPAPPSCDGAVFSIVQRFKSRAGYAAEVYVPQWHLHHTITLDFGVPTEVYAIWSAELAGVTPTTATFRLGAYGTKFRLHAQGQPPDGCCIPCGDRRCSRPPPPPPRIRSPETSSRGTGVWG</sequence>
<feature type="signal peptide" evidence="2">
    <location>
        <begin position="1"/>
        <end position="23"/>
    </location>
</feature>
<dbReference type="EMBL" id="HBIR01024101">
    <property type="protein sequence ID" value="CAE0550999.1"/>
    <property type="molecule type" value="Transcribed_RNA"/>
</dbReference>
<reference evidence="3" key="1">
    <citation type="submission" date="2021-01" db="EMBL/GenBank/DDBJ databases">
        <authorList>
            <person name="Corre E."/>
            <person name="Pelletier E."/>
            <person name="Niang G."/>
            <person name="Scheremetjew M."/>
            <person name="Finn R."/>
            <person name="Kale V."/>
            <person name="Holt S."/>
            <person name="Cochrane G."/>
            <person name="Meng A."/>
            <person name="Brown T."/>
            <person name="Cohen L."/>
        </authorList>
    </citation>
    <scope>NUCLEOTIDE SEQUENCE</scope>
    <source>
        <strain evidence="3">379</strain>
    </source>
</reference>
<gene>
    <name evidence="3" type="ORF">EHUX00137_LOCUS18485</name>
</gene>
<feature type="region of interest" description="Disordered" evidence="1">
    <location>
        <begin position="361"/>
        <end position="383"/>
    </location>
</feature>
<evidence type="ECO:0000256" key="1">
    <source>
        <dbReference type="SAM" id="MobiDB-lite"/>
    </source>
</evidence>
<organism evidence="3">
    <name type="scientific">Emiliania huxleyi</name>
    <name type="common">Coccolithophore</name>
    <name type="synonym">Pontosphaera huxleyi</name>
    <dbReference type="NCBI Taxonomy" id="2903"/>
    <lineage>
        <taxon>Eukaryota</taxon>
        <taxon>Haptista</taxon>
        <taxon>Haptophyta</taxon>
        <taxon>Prymnesiophyceae</taxon>
        <taxon>Isochrysidales</taxon>
        <taxon>Noelaerhabdaceae</taxon>
        <taxon>Emiliania</taxon>
    </lineage>
</organism>
<keyword evidence="2" id="KW-0732">Signal</keyword>
<accession>A0A7S3WD87</accession>